<dbReference type="Pfam" id="PF01266">
    <property type="entry name" value="DAO"/>
    <property type="match status" value="1"/>
</dbReference>
<dbReference type="EMBL" id="EQ975496">
    <property type="protein sequence ID" value="EEF27318.1"/>
    <property type="molecule type" value="Genomic_DNA"/>
</dbReference>
<evidence type="ECO:0000259" key="1">
    <source>
        <dbReference type="Pfam" id="PF01266"/>
    </source>
</evidence>
<evidence type="ECO:0000313" key="2">
    <source>
        <dbReference type="EMBL" id="EEF27318.1"/>
    </source>
</evidence>
<feature type="domain" description="FAD dependent oxidoreductase" evidence="1">
    <location>
        <begin position="5"/>
        <end position="243"/>
    </location>
</feature>
<dbReference type="Gene3D" id="3.50.50.60">
    <property type="entry name" value="FAD/NAD(P)-binding domain"/>
    <property type="match status" value="1"/>
</dbReference>
<accession>B9T9Z8</accession>
<dbReference type="AlphaFoldDB" id="B9T9Z8"/>
<dbReference type="PANTHER" id="PTHR13847">
    <property type="entry name" value="SARCOSINE DEHYDROGENASE-RELATED"/>
    <property type="match status" value="1"/>
</dbReference>
<dbReference type="InterPro" id="IPR006076">
    <property type="entry name" value="FAD-dep_OxRdtase"/>
</dbReference>
<proteinExistence type="predicted"/>
<dbReference type="PANTHER" id="PTHR13847:SF281">
    <property type="entry name" value="FAD DEPENDENT OXIDOREDUCTASE DOMAIN-CONTAINING PROTEIN"/>
    <property type="match status" value="1"/>
</dbReference>
<dbReference type="Proteomes" id="UP000008311">
    <property type="component" value="Unassembled WGS sequence"/>
</dbReference>
<feature type="non-terminal residue" evidence="2">
    <location>
        <position position="265"/>
    </location>
</feature>
<dbReference type="SUPFAM" id="SSF51905">
    <property type="entry name" value="FAD/NAD(P)-binding domain"/>
    <property type="match status" value="1"/>
</dbReference>
<dbReference type="InterPro" id="IPR036188">
    <property type="entry name" value="FAD/NAD-bd_sf"/>
</dbReference>
<protein>
    <submittedName>
        <fullName evidence="2">Gamma-glutamylputrescine oxidoreductase, putative</fullName>
    </submittedName>
</protein>
<gene>
    <name evidence="2" type="ORF">RCOM_0368500</name>
</gene>
<organism evidence="2 3">
    <name type="scientific">Ricinus communis</name>
    <name type="common">Castor bean</name>
    <dbReference type="NCBI Taxonomy" id="3988"/>
    <lineage>
        <taxon>Eukaryota</taxon>
        <taxon>Viridiplantae</taxon>
        <taxon>Streptophyta</taxon>
        <taxon>Embryophyta</taxon>
        <taxon>Tracheophyta</taxon>
        <taxon>Spermatophyta</taxon>
        <taxon>Magnoliopsida</taxon>
        <taxon>eudicotyledons</taxon>
        <taxon>Gunneridae</taxon>
        <taxon>Pentapetalae</taxon>
        <taxon>rosids</taxon>
        <taxon>fabids</taxon>
        <taxon>Malpighiales</taxon>
        <taxon>Euphorbiaceae</taxon>
        <taxon>Acalyphoideae</taxon>
        <taxon>Acalypheae</taxon>
        <taxon>Ricinus</taxon>
    </lineage>
</organism>
<evidence type="ECO:0000313" key="3">
    <source>
        <dbReference type="Proteomes" id="UP000008311"/>
    </source>
</evidence>
<dbReference type="InParanoid" id="B9T9Z8"/>
<keyword evidence="3" id="KW-1185">Reference proteome</keyword>
<reference evidence="3" key="1">
    <citation type="journal article" date="2010" name="Nat. Biotechnol.">
        <title>Draft genome sequence of the oilseed species Ricinus communis.</title>
        <authorList>
            <person name="Chan A.P."/>
            <person name="Crabtree J."/>
            <person name="Zhao Q."/>
            <person name="Lorenzi H."/>
            <person name="Orvis J."/>
            <person name="Puiu D."/>
            <person name="Melake-Berhan A."/>
            <person name="Jones K.M."/>
            <person name="Redman J."/>
            <person name="Chen G."/>
            <person name="Cahoon E.B."/>
            <person name="Gedil M."/>
            <person name="Stanke M."/>
            <person name="Haas B.J."/>
            <person name="Wortman J.R."/>
            <person name="Fraser-Liggett C.M."/>
            <person name="Ravel J."/>
            <person name="Rabinowicz P.D."/>
        </authorList>
    </citation>
    <scope>NUCLEOTIDE SEQUENCE [LARGE SCALE GENOMIC DNA]</scope>
    <source>
        <strain evidence="3">cv. Hale</strain>
    </source>
</reference>
<sequence length="265" mass="29290">MAHADRDYQYPVQWIGGGEMPEWIASERFHAGIYDANSGHLHPLKYCLGLAAAARRAGVRIFEKSAAYLLERGVRPVVKTAIGDVICDFVVLAGNVYLSDYTDGLAPEIQSRILPVGTYMIATESLGPERAAQLMPRRPAVSDNNYLLDYFRLSADHRVIFGASESYTGLKPRNLAGRLRKRMLAVFPQIDDVIISHAWGGFVDVTMNKAPHFGRLGHNIYFLQGFSDHGVAMAGMAGQLVAEAIAGQAERFDLFTKLRHLPFPV</sequence>
<name>B9T9Z8_RICCO</name>